<protein>
    <recommendedName>
        <fullName evidence="6">Competence protein A</fullName>
    </recommendedName>
</protein>
<dbReference type="EMBL" id="FXUG01000012">
    <property type="protein sequence ID" value="SMP69416.1"/>
    <property type="molecule type" value="Genomic_DNA"/>
</dbReference>
<keyword evidence="1" id="KW-0175">Coiled coil</keyword>
<comment type="caution">
    <text evidence="4">The sequence shown here is derived from an EMBL/GenBank/DDBJ whole genome shotgun (WGS) entry which is preliminary data.</text>
</comment>
<feature type="compositionally biased region" description="Polar residues" evidence="2">
    <location>
        <begin position="510"/>
        <end position="519"/>
    </location>
</feature>
<feature type="region of interest" description="Disordered" evidence="2">
    <location>
        <begin position="480"/>
        <end position="519"/>
    </location>
</feature>
<dbReference type="Proteomes" id="UP001158067">
    <property type="component" value="Unassembled WGS sequence"/>
</dbReference>
<reference evidence="4 5" key="1">
    <citation type="submission" date="2017-05" db="EMBL/GenBank/DDBJ databases">
        <authorList>
            <person name="Varghese N."/>
            <person name="Submissions S."/>
        </authorList>
    </citation>
    <scope>NUCLEOTIDE SEQUENCE [LARGE SCALE GENOMIC DNA]</scope>
    <source>
        <strain evidence="4 5">DSM 25457</strain>
    </source>
</reference>
<keyword evidence="3" id="KW-1133">Transmembrane helix</keyword>
<name>A0ABY1QFN5_9BACT</name>
<feature type="compositionally biased region" description="Low complexity" evidence="2">
    <location>
        <begin position="491"/>
        <end position="509"/>
    </location>
</feature>
<keyword evidence="5" id="KW-1185">Reference proteome</keyword>
<dbReference type="InterPro" id="IPR050696">
    <property type="entry name" value="FtsA/MreB"/>
</dbReference>
<dbReference type="PANTHER" id="PTHR32432:SF3">
    <property type="entry name" value="ETHANOLAMINE UTILIZATION PROTEIN EUTJ"/>
    <property type="match status" value="1"/>
</dbReference>
<evidence type="ECO:0000313" key="5">
    <source>
        <dbReference type="Proteomes" id="UP001158067"/>
    </source>
</evidence>
<gene>
    <name evidence="4" type="ORF">SAMN06265222_11235</name>
</gene>
<organism evidence="4 5">
    <name type="scientific">Neorhodopirellula lusitana</name>
    <dbReference type="NCBI Taxonomy" id="445327"/>
    <lineage>
        <taxon>Bacteria</taxon>
        <taxon>Pseudomonadati</taxon>
        <taxon>Planctomycetota</taxon>
        <taxon>Planctomycetia</taxon>
        <taxon>Pirellulales</taxon>
        <taxon>Pirellulaceae</taxon>
        <taxon>Neorhodopirellula</taxon>
    </lineage>
</organism>
<keyword evidence="3" id="KW-0812">Transmembrane</keyword>
<accession>A0ABY1QFN5</accession>
<evidence type="ECO:0000256" key="2">
    <source>
        <dbReference type="SAM" id="MobiDB-lite"/>
    </source>
</evidence>
<evidence type="ECO:0000256" key="1">
    <source>
        <dbReference type="SAM" id="Coils"/>
    </source>
</evidence>
<evidence type="ECO:0000256" key="3">
    <source>
        <dbReference type="SAM" id="Phobius"/>
    </source>
</evidence>
<keyword evidence="3" id="KW-0472">Membrane</keyword>
<feature type="transmembrane region" description="Helical" evidence="3">
    <location>
        <begin position="323"/>
        <end position="342"/>
    </location>
</feature>
<dbReference type="RefSeq" id="WP_283434175.1">
    <property type="nucleotide sequence ID" value="NZ_FXUG01000012.1"/>
</dbReference>
<evidence type="ECO:0000313" key="4">
    <source>
        <dbReference type="EMBL" id="SMP69416.1"/>
    </source>
</evidence>
<dbReference type="PANTHER" id="PTHR32432">
    <property type="entry name" value="CELL DIVISION PROTEIN FTSA-RELATED"/>
    <property type="match status" value="1"/>
</dbReference>
<proteinExistence type="predicted"/>
<sequence>MQQIVIDWDDEQLRLVIGESDGARTRLRDAAILPVGKDGPITALKEWIASRPATKYDCLIALGRDRAELRQMDFPPVPVEELPDMVRFQAIRQFAAAGDSATVDFITTQVDDNSIKAIVSATGPNHLNPIRKNVEAFGWTLKRIALRPIAAAALYRIYRDKLPARSQSGATLALIDLVSDEAEIVLLRDDKVVFVRSVRLPKEMPARTNALAGEIRRSMMACGAAGTNCNVVMWGTADRHAVEIQRLGDRLAEQQTKPCQTDLIDPFELVGADPAAKDSVGQTVGRLAPLVGLLAAHAKHADELIDFENPRKTIEVQTDRRKIAAMIGIPVAVAAGLIWMLMSTLSQLDDQIDQQAAANAEMKDKSKAAEEMIARTDRVDQFLNGDVNWLEELQRLASRMPGADQLMLQEISATADSREGGGRLVVTGRVTSPDVIVELESAMRDDAHQVTGDKVTQLATQDAYRWQMTQTISVNADAVQTERYARMNPTQSSPDQDSSSQPDSDAASANESGSKEATL</sequence>
<evidence type="ECO:0008006" key="6">
    <source>
        <dbReference type="Google" id="ProtNLM"/>
    </source>
</evidence>
<feature type="coiled-coil region" evidence="1">
    <location>
        <begin position="345"/>
        <end position="372"/>
    </location>
</feature>